<protein>
    <submittedName>
        <fullName evidence="2">Uncharacterized protein</fullName>
    </submittedName>
</protein>
<feature type="region of interest" description="Disordered" evidence="1">
    <location>
        <begin position="1"/>
        <end position="27"/>
    </location>
</feature>
<dbReference type="EMBL" id="JAKXMK010000003">
    <property type="protein sequence ID" value="MCH6164897.1"/>
    <property type="molecule type" value="Genomic_DNA"/>
</dbReference>
<name>A0ABS9T8N9_9PSEU</name>
<comment type="caution">
    <text evidence="2">The sequence shown here is derived from an EMBL/GenBank/DDBJ whole genome shotgun (WGS) entry which is preliminary data.</text>
</comment>
<dbReference type="RefSeq" id="WP_241034917.1">
    <property type="nucleotide sequence ID" value="NZ_BAAAJF010000009.1"/>
</dbReference>
<evidence type="ECO:0000313" key="2">
    <source>
        <dbReference type="EMBL" id="MCH6164897.1"/>
    </source>
</evidence>
<keyword evidence="3" id="KW-1185">Reference proteome</keyword>
<organism evidence="2 3">
    <name type="scientific">Pseudonocardia alaniniphila</name>
    <dbReference type="NCBI Taxonomy" id="75291"/>
    <lineage>
        <taxon>Bacteria</taxon>
        <taxon>Bacillati</taxon>
        <taxon>Actinomycetota</taxon>
        <taxon>Actinomycetes</taxon>
        <taxon>Pseudonocardiales</taxon>
        <taxon>Pseudonocardiaceae</taxon>
        <taxon>Pseudonocardia</taxon>
    </lineage>
</organism>
<dbReference type="Proteomes" id="UP001299970">
    <property type="component" value="Unassembled WGS sequence"/>
</dbReference>
<gene>
    <name evidence="2" type="ORF">MMF94_04295</name>
</gene>
<evidence type="ECO:0000313" key="3">
    <source>
        <dbReference type="Proteomes" id="UP001299970"/>
    </source>
</evidence>
<accession>A0ABS9T8N9</accession>
<reference evidence="2 3" key="1">
    <citation type="submission" date="2022-03" db="EMBL/GenBank/DDBJ databases">
        <title>Pseudonocardia alaer sp. nov., a novel actinomycete isolated from reed forest soil.</title>
        <authorList>
            <person name="Wang L."/>
        </authorList>
    </citation>
    <scope>NUCLEOTIDE SEQUENCE [LARGE SCALE GENOMIC DNA]</scope>
    <source>
        <strain evidence="2 3">Y-16303</strain>
    </source>
</reference>
<sequence length="77" mass="7944">MRIAAMIPSPAISQPLAGAPPDTDPSPVAVALDPPRSQMVFRLFEAQAHGEETIHRGHGVDAAIGLAGHPARATSIT</sequence>
<evidence type="ECO:0000256" key="1">
    <source>
        <dbReference type="SAM" id="MobiDB-lite"/>
    </source>
</evidence>
<proteinExistence type="predicted"/>